<dbReference type="AlphaFoldDB" id="A0A383WEJ2"/>
<accession>A0A383WEJ2</accession>
<dbReference type="GO" id="GO:0005737">
    <property type="term" value="C:cytoplasm"/>
    <property type="evidence" value="ECO:0007669"/>
    <property type="project" value="TreeGrafter"/>
</dbReference>
<feature type="domain" description="SRR1-like" evidence="3">
    <location>
        <begin position="207"/>
        <end position="375"/>
    </location>
</feature>
<evidence type="ECO:0000259" key="3">
    <source>
        <dbReference type="Pfam" id="PF07985"/>
    </source>
</evidence>
<dbReference type="GO" id="GO:0005634">
    <property type="term" value="C:nucleus"/>
    <property type="evidence" value="ECO:0007669"/>
    <property type="project" value="TreeGrafter"/>
</dbReference>
<gene>
    <name evidence="4" type="ORF">BQ4739_LOCUS16185</name>
</gene>
<feature type="compositionally biased region" description="Low complexity" evidence="2">
    <location>
        <begin position="164"/>
        <end position="200"/>
    </location>
</feature>
<organism evidence="4 5">
    <name type="scientific">Tetradesmus obliquus</name>
    <name type="common">Green alga</name>
    <name type="synonym">Acutodesmus obliquus</name>
    <dbReference type="NCBI Taxonomy" id="3088"/>
    <lineage>
        <taxon>Eukaryota</taxon>
        <taxon>Viridiplantae</taxon>
        <taxon>Chlorophyta</taxon>
        <taxon>core chlorophytes</taxon>
        <taxon>Chlorophyceae</taxon>
        <taxon>CS clade</taxon>
        <taxon>Sphaeropleales</taxon>
        <taxon>Scenedesmaceae</taxon>
        <taxon>Tetradesmus</taxon>
    </lineage>
</organism>
<protein>
    <recommendedName>
        <fullName evidence="3">SRR1-like domain-containing protein</fullName>
    </recommendedName>
</protein>
<dbReference type="Pfam" id="PF07985">
    <property type="entry name" value="SRR1"/>
    <property type="match status" value="1"/>
</dbReference>
<feature type="compositionally biased region" description="Polar residues" evidence="2">
    <location>
        <begin position="118"/>
        <end position="128"/>
    </location>
</feature>
<dbReference type="Proteomes" id="UP000256970">
    <property type="component" value="Unassembled WGS sequence"/>
</dbReference>
<dbReference type="PANTHER" id="PTHR28626">
    <property type="entry name" value="SRR1-LIKE PROTEIN"/>
    <property type="match status" value="1"/>
</dbReference>
<dbReference type="EMBL" id="FNXT01001243">
    <property type="protein sequence ID" value="SZX75841.1"/>
    <property type="molecule type" value="Genomic_DNA"/>
</dbReference>
<dbReference type="InterPro" id="IPR040044">
    <property type="entry name" value="SRR1L"/>
</dbReference>
<feature type="region of interest" description="Disordered" evidence="2">
    <location>
        <begin position="1"/>
        <end position="128"/>
    </location>
</feature>
<keyword evidence="5" id="KW-1185">Reference proteome</keyword>
<sequence>MQNEPADDWVQVGGKGRPRRTAEQQQKHLQGRAAAAAALAAVTGHSPPSSNQQHHTYHEQPQPLQQQQQAAEQQLQALAAAMAGSTPSKQTALPGWGPPPEREWKVACSSRHRKNRRQQLPSTPQEQAQYVAQQVREIQGQLAAAPVYASLLAAMRQAAPGLPADAGSSSSDAGVQQQQQQQDGSGADGQQQQQGGSSSSIRPGWSWREVQSLVVYGLGSPDDSKVSRHQLALVLLLQGLLPRLSQPPLLFDPAFSEADRLLLQGLGLGVIEENEEGRRPVQGPTLFYLPHCEAGLTDNLLLANASPQQQQHLALLGNSFGSYQARWAAPSARRPSTVRPDRLLQLVEQGAVCELRVPDHGYCVASAFNDMSLHTFSAC</sequence>
<reference evidence="4 5" key="1">
    <citation type="submission" date="2016-10" db="EMBL/GenBank/DDBJ databases">
        <authorList>
            <person name="Cai Z."/>
        </authorList>
    </citation>
    <scope>NUCLEOTIDE SEQUENCE [LARGE SCALE GENOMIC DNA]</scope>
</reference>
<comment type="similarity">
    <text evidence="1">Belongs to the SRR1 family.</text>
</comment>
<dbReference type="InterPro" id="IPR012942">
    <property type="entry name" value="SRR1-like"/>
</dbReference>
<feature type="compositionally biased region" description="Low complexity" evidence="2">
    <location>
        <begin position="59"/>
        <end position="81"/>
    </location>
</feature>
<evidence type="ECO:0000256" key="1">
    <source>
        <dbReference type="ARBA" id="ARBA00009856"/>
    </source>
</evidence>
<evidence type="ECO:0000313" key="5">
    <source>
        <dbReference type="Proteomes" id="UP000256970"/>
    </source>
</evidence>
<name>A0A383WEJ2_TETOB</name>
<feature type="region of interest" description="Disordered" evidence="2">
    <location>
        <begin position="161"/>
        <end position="203"/>
    </location>
</feature>
<evidence type="ECO:0000313" key="4">
    <source>
        <dbReference type="EMBL" id="SZX75841.1"/>
    </source>
</evidence>
<evidence type="ECO:0000256" key="2">
    <source>
        <dbReference type="SAM" id="MobiDB-lite"/>
    </source>
</evidence>
<proteinExistence type="inferred from homology"/>
<dbReference type="PANTHER" id="PTHR28626:SF3">
    <property type="entry name" value="SRR1-LIKE PROTEIN"/>
    <property type="match status" value="1"/>
</dbReference>